<sequence length="215" mass="24412">MKKTLTLFAFVLFTQVVLSQSTECADGGQFECGSLKDRGEIKITPLSELGCKDNKAHLYAMFPRITIYAGYVFKEVAYCNSQDLDLYQGRLQFIYCMPDTCQEITVTIHDFNDPYFQTNSGKVLKDVHLMAFDPTASSALMGAHLATSIDKFDKELIISPRFGAMRGESDEVGYLAYHANRYFIQIDIDDKNKRFTEPIQVENFLSGYVKLIKID</sequence>
<dbReference type="Proteomes" id="UP000192360">
    <property type="component" value="Unassembled WGS sequence"/>
</dbReference>
<evidence type="ECO:0000256" key="1">
    <source>
        <dbReference type="SAM" id="SignalP"/>
    </source>
</evidence>
<dbReference type="AlphaFoldDB" id="A0A1W1YTN3"/>
<evidence type="ECO:0000313" key="3">
    <source>
        <dbReference type="Proteomes" id="UP000192360"/>
    </source>
</evidence>
<proteinExistence type="predicted"/>
<dbReference type="RefSeq" id="WP_084060155.1">
    <property type="nucleotide sequence ID" value="NZ_FWXO01000001.1"/>
</dbReference>
<organism evidence="2 3">
    <name type="scientific">Cellulophaga tyrosinoxydans</name>
    <dbReference type="NCBI Taxonomy" id="504486"/>
    <lineage>
        <taxon>Bacteria</taxon>
        <taxon>Pseudomonadati</taxon>
        <taxon>Bacteroidota</taxon>
        <taxon>Flavobacteriia</taxon>
        <taxon>Flavobacteriales</taxon>
        <taxon>Flavobacteriaceae</taxon>
        <taxon>Cellulophaga</taxon>
    </lineage>
</organism>
<evidence type="ECO:0000313" key="2">
    <source>
        <dbReference type="EMBL" id="SMC39462.1"/>
    </source>
</evidence>
<keyword evidence="1" id="KW-0732">Signal</keyword>
<feature type="chain" id="PRO_5012912997" evidence="1">
    <location>
        <begin position="20"/>
        <end position="215"/>
    </location>
</feature>
<feature type="signal peptide" evidence="1">
    <location>
        <begin position="1"/>
        <end position="19"/>
    </location>
</feature>
<keyword evidence="3" id="KW-1185">Reference proteome</keyword>
<dbReference type="EMBL" id="FWXO01000001">
    <property type="protein sequence ID" value="SMC39462.1"/>
    <property type="molecule type" value="Genomic_DNA"/>
</dbReference>
<protein>
    <submittedName>
        <fullName evidence="2">Uncharacterized protein</fullName>
    </submittedName>
</protein>
<name>A0A1W1YTN3_9FLAO</name>
<dbReference type="OrthoDB" id="1492401at2"/>
<gene>
    <name evidence="2" type="ORF">SAMN05660703_0863</name>
</gene>
<accession>A0A1W1YTN3</accession>
<reference evidence="2 3" key="1">
    <citation type="submission" date="2017-04" db="EMBL/GenBank/DDBJ databases">
        <authorList>
            <person name="Afonso C.L."/>
            <person name="Miller P.J."/>
            <person name="Scott M.A."/>
            <person name="Spackman E."/>
            <person name="Goraichik I."/>
            <person name="Dimitrov K.M."/>
            <person name="Suarez D.L."/>
            <person name="Swayne D.E."/>
        </authorList>
    </citation>
    <scope>NUCLEOTIDE SEQUENCE [LARGE SCALE GENOMIC DNA]</scope>
    <source>
        <strain evidence="2 3">DSM 21164</strain>
    </source>
</reference>
<dbReference type="STRING" id="504486.SAMN05660703_0863"/>